<evidence type="ECO:0000313" key="1">
    <source>
        <dbReference type="EMBL" id="GKX64048.1"/>
    </source>
</evidence>
<dbReference type="EMBL" id="BRLJ01000008">
    <property type="protein sequence ID" value="GKX64048.1"/>
    <property type="molecule type" value="Genomic_DNA"/>
</dbReference>
<accession>A0ABQ5LKA3</accession>
<proteinExistence type="predicted"/>
<gene>
    <name evidence="1" type="ORF">SOASR032_26170</name>
</gene>
<evidence type="ECO:0008006" key="3">
    <source>
        <dbReference type="Google" id="ProtNLM"/>
    </source>
</evidence>
<reference evidence="1" key="1">
    <citation type="submission" date="2022-06" db="EMBL/GenBank/DDBJ databases">
        <title>Draft genome sequences of Pragia fontium str. JCM24417.</title>
        <authorList>
            <person name="Wakabayashi Y."/>
            <person name="Kojima K."/>
        </authorList>
    </citation>
    <scope>NUCLEOTIDE SEQUENCE</scope>
    <source>
        <strain evidence="1">JCM 24417</strain>
    </source>
</reference>
<name>A0ABQ5LKA3_9GAMM</name>
<protein>
    <recommendedName>
        <fullName evidence="3">Polymerase nucleotidyl transferase domain-containing protein</fullName>
    </recommendedName>
</protein>
<comment type="caution">
    <text evidence="1">The sequence shown here is derived from an EMBL/GenBank/DDBJ whole genome shotgun (WGS) entry which is preliminary data.</text>
</comment>
<organism evidence="1 2">
    <name type="scientific">Pragia fontium</name>
    <dbReference type="NCBI Taxonomy" id="82985"/>
    <lineage>
        <taxon>Bacteria</taxon>
        <taxon>Pseudomonadati</taxon>
        <taxon>Pseudomonadota</taxon>
        <taxon>Gammaproteobacteria</taxon>
        <taxon>Enterobacterales</taxon>
        <taxon>Budviciaceae</taxon>
        <taxon>Pragia</taxon>
    </lineage>
</organism>
<sequence>MVDYDDGIKRGISSQTPSAEIARKMFFCYPTHFFIDNSEMQYEILNDISCFFDVPISSVHIVGSAKFGKSYFKKTPFSLKQSDLDVAIIDKDLFISYMELVSVLTDNYRKRHLFPRTKRNLPIVDSYMSYISKGIFRPDMMPYSNERAEWNKYFNNLSNKYRDYFKNINCGIYLSESFFELKQAKLIEHYNDSTTNFEGLK</sequence>
<keyword evidence="2" id="KW-1185">Reference proteome</keyword>
<evidence type="ECO:0000313" key="2">
    <source>
        <dbReference type="Proteomes" id="UP001059610"/>
    </source>
</evidence>
<dbReference type="Proteomes" id="UP001059610">
    <property type="component" value="Unassembled WGS sequence"/>
</dbReference>
<dbReference type="RefSeq" id="WP_261822188.1">
    <property type="nucleotide sequence ID" value="NZ_BRLJ01000008.1"/>
</dbReference>